<evidence type="ECO:0000313" key="2">
    <source>
        <dbReference type="Proteomes" id="UP000481861"/>
    </source>
</evidence>
<comment type="caution">
    <text evidence="1">The sequence shown here is derived from an EMBL/GenBank/DDBJ whole genome shotgun (WGS) entry which is preliminary data.</text>
</comment>
<sequence>METRGTVAVNTTCAVVCRPGEHLLSCGHLTLTSLQPSKAQSKCAPNCMGYPVAPPSPPPSSLKPEPKRKHTYPKPTPLFFCQTCQEITLTTTCNVFPPPSRYFGSAAPFNEALKDLAKTKAKVLGMRLCEPARAGKFRFDRFDDHLTWIEGIETTLGVWDVWDKTEALGKAVQQIEQMKLDYTAKAD</sequence>
<accession>A0A7C8MIC0</accession>
<protein>
    <submittedName>
        <fullName evidence="1">Uncharacterized protein</fullName>
    </submittedName>
</protein>
<organism evidence="1 2">
    <name type="scientific">Massariosphaeria phaeospora</name>
    <dbReference type="NCBI Taxonomy" id="100035"/>
    <lineage>
        <taxon>Eukaryota</taxon>
        <taxon>Fungi</taxon>
        <taxon>Dikarya</taxon>
        <taxon>Ascomycota</taxon>
        <taxon>Pezizomycotina</taxon>
        <taxon>Dothideomycetes</taxon>
        <taxon>Pleosporomycetidae</taxon>
        <taxon>Pleosporales</taxon>
        <taxon>Pleosporales incertae sedis</taxon>
        <taxon>Massariosphaeria</taxon>
    </lineage>
</organism>
<proteinExistence type="predicted"/>
<dbReference type="EMBL" id="JAADJZ010000006">
    <property type="protein sequence ID" value="KAF2874022.1"/>
    <property type="molecule type" value="Genomic_DNA"/>
</dbReference>
<dbReference type="Proteomes" id="UP000481861">
    <property type="component" value="Unassembled WGS sequence"/>
</dbReference>
<keyword evidence="2" id="KW-1185">Reference proteome</keyword>
<reference evidence="1 2" key="1">
    <citation type="submission" date="2020-01" db="EMBL/GenBank/DDBJ databases">
        <authorList>
            <consortium name="DOE Joint Genome Institute"/>
            <person name="Haridas S."/>
            <person name="Albert R."/>
            <person name="Binder M."/>
            <person name="Bloem J."/>
            <person name="Labutti K."/>
            <person name="Salamov A."/>
            <person name="Andreopoulos B."/>
            <person name="Baker S.E."/>
            <person name="Barry K."/>
            <person name="Bills G."/>
            <person name="Bluhm B.H."/>
            <person name="Cannon C."/>
            <person name="Castanera R."/>
            <person name="Culley D.E."/>
            <person name="Daum C."/>
            <person name="Ezra D."/>
            <person name="Gonzalez J.B."/>
            <person name="Henrissat B."/>
            <person name="Kuo A."/>
            <person name="Liang C."/>
            <person name="Lipzen A."/>
            <person name="Lutzoni F."/>
            <person name="Magnuson J."/>
            <person name="Mondo S."/>
            <person name="Nolan M."/>
            <person name="Ohm R."/>
            <person name="Pangilinan J."/>
            <person name="Park H.-J.H."/>
            <person name="Ramirez L."/>
            <person name="Alfaro M."/>
            <person name="Sun H."/>
            <person name="Tritt A."/>
            <person name="Yoshinaga Y."/>
            <person name="Zwiers L.-H.L."/>
            <person name="Turgeon B.G."/>
            <person name="Goodwin S.B."/>
            <person name="Spatafora J.W."/>
            <person name="Crous P.W."/>
            <person name="Grigoriev I.V."/>
        </authorList>
    </citation>
    <scope>NUCLEOTIDE SEQUENCE [LARGE SCALE GENOMIC DNA]</scope>
    <source>
        <strain evidence="1 2">CBS 611.86</strain>
    </source>
</reference>
<evidence type="ECO:0000313" key="1">
    <source>
        <dbReference type="EMBL" id="KAF2874022.1"/>
    </source>
</evidence>
<dbReference type="AlphaFoldDB" id="A0A7C8MIC0"/>
<gene>
    <name evidence="1" type="ORF">BDV95DRAFT_666008</name>
</gene>
<name>A0A7C8MIC0_9PLEO</name>